<dbReference type="EMBL" id="KV581302">
    <property type="protein sequence ID" value="OPL33859.1"/>
    <property type="molecule type" value="Genomic_DNA"/>
</dbReference>
<comment type="caution">
    <text evidence="5">The sequence shown here is derived from an EMBL/GenBank/DDBJ whole genome shotgun (WGS) entry which is preliminary data.</text>
</comment>
<dbReference type="Gene3D" id="3.10.100.10">
    <property type="entry name" value="Mannose-Binding Protein A, subunit A"/>
    <property type="match status" value="1"/>
</dbReference>
<keyword evidence="5" id="KW-0430">Lectin</keyword>
<organism evidence="5 6">
    <name type="scientific">Mytilus galloprovincialis</name>
    <name type="common">Mediterranean mussel</name>
    <dbReference type="NCBI Taxonomy" id="29158"/>
    <lineage>
        <taxon>Eukaryota</taxon>
        <taxon>Metazoa</taxon>
        <taxon>Spiralia</taxon>
        <taxon>Lophotrochozoa</taxon>
        <taxon>Mollusca</taxon>
        <taxon>Bivalvia</taxon>
        <taxon>Autobranchia</taxon>
        <taxon>Pteriomorphia</taxon>
        <taxon>Mytilida</taxon>
        <taxon>Mytiloidea</taxon>
        <taxon>Mytilidae</taxon>
        <taxon>Mytilinae</taxon>
        <taxon>Mytilus</taxon>
    </lineage>
</organism>
<dbReference type="AlphaFoldDB" id="A0A3L5TV72"/>
<feature type="signal peptide" evidence="3">
    <location>
        <begin position="1"/>
        <end position="18"/>
    </location>
</feature>
<dbReference type="PANTHER" id="PTHR22803">
    <property type="entry name" value="MANNOSE, PHOSPHOLIPASE, LECTIN RECEPTOR RELATED"/>
    <property type="match status" value="1"/>
</dbReference>
<evidence type="ECO:0000259" key="4">
    <source>
        <dbReference type="PROSITE" id="PS50041"/>
    </source>
</evidence>
<feature type="non-terminal residue" evidence="5">
    <location>
        <position position="212"/>
    </location>
</feature>
<evidence type="ECO:0000256" key="1">
    <source>
        <dbReference type="ARBA" id="ARBA00023157"/>
    </source>
</evidence>
<dbReference type="PROSITE" id="PS00615">
    <property type="entry name" value="C_TYPE_LECTIN_1"/>
    <property type="match status" value="1"/>
</dbReference>
<feature type="domain" description="C-type lectin" evidence="4">
    <location>
        <begin position="88"/>
        <end position="205"/>
    </location>
</feature>
<keyword evidence="2" id="KW-0175">Coiled coil</keyword>
<dbReference type="SMART" id="SM00034">
    <property type="entry name" value="CLECT"/>
    <property type="match status" value="1"/>
</dbReference>
<dbReference type="InterPro" id="IPR050111">
    <property type="entry name" value="C-type_lectin/snaclec_domain"/>
</dbReference>
<sequence>MLVVTFFLLVWICKSAMCLPCLTNESKKIFNDTRKDLTALETYIGETLDTLESNLGKLKSDVRSKIKNLNDKLKSLEDDFSKQQWLKYKDHCYYYANEQYDWFTAERRCREIGGYIVKVDDSSENIWISDNKPNKNAYYWIGLTDLKEGDWRWTFDQSRPTYKPWEIGYSAKGTSYNCVAYNYGSSNLRNWFDYHCWAKYYYICESNFCTLT</sequence>
<evidence type="ECO:0000313" key="6">
    <source>
        <dbReference type="Proteomes" id="UP000266721"/>
    </source>
</evidence>
<dbReference type="InterPro" id="IPR001304">
    <property type="entry name" value="C-type_lectin-like"/>
</dbReference>
<dbReference type="SMR" id="A0A3L5TV72"/>
<dbReference type="InterPro" id="IPR016187">
    <property type="entry name" value="CTDL_fold"/>
</dbReference>
<name>A0A3L5TV72_MYTGA</name>
<gene>
    <name evidence="5" type="ORF">AM593_01134</name>
</gene>
<keyword evidence="1" id="KW-1015">Disulfide bond</keyword>
<dbReference type="InterPro" id="IPR016186">
    <property type="entry name" value="C-type_lectin-like/link_sf"/>
</dbReference>
<keyword evidence="3" id="KW-0732">Signal</keyword>
<dbReference type="InterPro" id="IPR018378">
    <property type="entry name" value="C-type_lectin_CS"/>
</dbReference>
<reference evidence="5 6" key="1">
    <citation type="journal article" date="2016" name="PLoS ONE">
        <title>A First Insight into the Genome of the Filter-Feeder Mussel Mytilus galloprovincialis.</title>
        <authorList>
            <person name="Murgarella M."/>
            <person name="Puiu D."/>
            <person name="Novoa B."/>
            <person name="Figueras A."/>
            <person name="Posada D."/>
            <person name="Canchaya C."/>
        </authorList>
    </citation>
    <scope>NUCLEOTIDE SEQUENCE [LARGE SCALE GENOMIC DNA]</scope>
    <source>
        <tissue evidence="5">Muscle</tissue>
    </source>
</reference>
<dbReference type="CDD" id="cd00037">
    <property type="entry name" value="CLECT"/>
    <property type="match status" value="1"/>
</dbReference>
<dbReference type="Proteomes" id="UP000266721">
    <property type="component" value="Unassembled WGS sequence"/>
</dbReference>
<proteinExistence type="predicted"/>
<keyword evidence="6" id="KW-1185">Reference proteome</keyword>
<dbReference type="GO" id="GO:0030246">
    <property type="term" value="F:carbohydrate binding"/>
    <property type="evidence" value="ECO:0007669"/>
    <property type="project" value="UniProtKB-KW"/>
</dbReference>
<evidence type="ECO:0000256" key="3">
    <source>
        <dbReference type="SAM" id="SignalP"/>
    </source>
</evidence>
<feature type="non-terminal residue" evidence="5">
    <location>
        <position position="1"/>
    </location>
</feature>
<feature type="chain" id="PRO_5018098381" evidence="3">
    <location>
        <begin position="19"/>
        <end position="212"/>
    </location>
</feature>
<accession>A0A3L5TV72</accession>
<protein>
    <submittedName>
        <fullName evidence="5">C-type f lectin domain family 4 member</fullName>
    </submittedName>
</protein>
<dbReference type="SUPFAM" id="SSF56436">
    <property type="entry name" value="C-type lectin-like"/>
    <property type="match status" value="1"/>
</dbReference>
<dbReference type="PROSITE" id="PS50041">
    <property type="entry name" value="C_TYPE_LECTIN_2"/>
    <property type="match status" value="1"/>
</dbReference>
<evidence type="ECO:0000313" key="5">
    <source>
        <dbReference type="EMBL" id="OPL33859.1"/>
    </source>
</evidence>
<feature type="coiled-coil region" evidence="2">
    <location>
        <begin position="59"/>
        <end position="86"/>
    </location>
</feature>
<dbReference type="Pfam" id="PF00059">
    <property type="entry name" value="Lectin_C"/>
    <property type="match status" value="1"/>
</dbReference>
<evidence type="ECO:0000256" key="2">
    <source>
        <dbReference type="SAM" id="Coils"/>
    </source>
</evidence>